<accession>A0A261Y3X2</accession>
<dbReference type="GO" id="GO:0016747">
    <property type="term" value="F:acyltransferase activity, transferring groups other than amino-acyl groups"/>
    <property type="evidence" value="ECO:0007669"/>
    <property type="project" value="InterPro"/>
</dbReference>
<gene>
    <name evidence="2" type="ORF">BZG36_01964</name>
</gene>
<dbReference type="CDD" id="cd04301">
    <property type="entry name" value="NAT_SF"/>
    <property type="match status" value="1"/>
</dbReference>
<dbReference type="Proteomes" id="UP000242875">
    <property type="component" value="Unassembled WGS sequence"/>
</dbReference>
<name>A0A261Y3X2_9FUNG</name>
<dbReference type="EMBL" id="MVBO01000018">
    <property type="protein sequence ID" value="OZJ05268.1"/>
    <property type="molecule type" value="Genomic_DNA"/>
</dbReference>
<dbReference type="AlphaFoldDB" id="A0A261Y3X2"/>
<dbReference type="InterPro" id="IPR051531">
    <property type="entry name" value="N-acetyltransferase"/>
</dbReference>
<evidence type="ECO:0000259" key="1">
    <source>
        <dbReference type="PROSITE" id="PS51186"/>
    </source>
</evidence>
<dbReference type="Gene3D" id="3.40.630.30">
    <property type="match status" value="1"/>
</dbReference>
<sequence>MAGQLDVTLRSATLPILLRVPQAEDGQALLNILTDPRNTEYDPHAAKGSLALSQIESMITRMRASAALEVPDRVNLVVVDTSLDKVVGLGGFGHIGHENGERIGDVGVMLDPEVRGKGYGVEAMTLAINYAFDVLKLDKVTATILAKNVPMRNLLDKKLSLVGTTRESEFGDEVFYSLRPQDWANQSV</sequence>
<comment type="caution">
    <text evidence="2">The sequence shown here is derived from an EMBL/GenBank/DDBJ whole genome shotgun (WGS) entry which is preliminary data.</text>
</comment>
<proteinExistence type="predicted"/>
<dbReference type="PANTHER" id="PTHR43792">
    <property type="entry name" value="GNAT FAMILY, PUTATIVE (AFU_ORTHOLOGUE AFUA_3G00765)-RELATED-RELATED"/>
    <property type="match status" value="1"/>
</dbReference>
<keyword evidence="3" id="KW-1185">Reference proteome</keyword>
<dbReference type="OrthoDB" id="64477at2759"/>
<feature type="domain" description="N-acetyltransferase" evidence="1">
    <location>
        <begin position="16"/>
        <end position="185"/>
    </location>
</feature>
<dbReference type="Pfam" id="PF13302">
    <property type="entry name" value="Acetyltransf_3"/>
    <property type="match status" value="1"/>
</dbReference>
<protein>
    <recommendedName>
        <fullName evidence="1">N-acetyltransferase domain-containing protein</fullName>
    </recommendedName>
</protein>
<evidence type="ECO:0000313" key="3">
    <source>
        <dbReference type="Proteomes" id="UP000242875"/>
    </source>
</evidence>
<dbReference type="SUPFAM" id="SSF55729">
    <property type="entry name" value="Acyl-CoA N-acyltransferases (Nat)"/>
    <property type="match status" value="1"/>
</dbReference>
<dbReference type="InterPro" id="IPR000182">
    <property type="entry name" value="GNAT_dom"/>
</dbReference>
<evidence type="ECO:0000313" key="2">
    <source>
        <dbReference type="EMBL" id="OZJ05268.1"/>
    </source>
</evidence>
<dbReference type="InterPro" id="IPR016181">
    <property type="entry name" value="Acyl_CoA_acyltransferase"/>
</dbReference>
<organism evidence="2 3">
    <name type="scientific">Bifiguratus adelaidae</name>
    <dbReference type="NCBI Taxonomy" id="1938954"/>
    <lineage>
        <taxon>Eukaryota</taxon>
        <taxon>Fungi</taxon>
        <taxon>Fungi incertae sedis</taxon>
        <taxon>Mucoromycota</taxon>
        <taxon>Mucoromycotina</taxon>
        <taxon>Endogonomycetes</taxon>
        <taxon>Endogonales</taxon>
        <taxon>Endogonales incertae sedis</taxon>
        <taxon>Bifiguratus</taxon>
    </lineage>
</organism>
<reference evidence="2 3" key="1">
    <citation type="journal article" date="2017" name="Mycologia">
        <title>Bifiguratus adelaidae, gen. et sp. nov., a new member of Mucoromycotina in endophytic and soil-dwelling habitats.</title>
        <authorList>
            <person name="Torres-Cruz T.J."/>
            <person name="Billingsley Tobias T.L."/>
            <person name="Almatruk M."/>
            <person name="Hesse C."/>
            <person name="Kuske C.R."/>
            <person name="Desiro A."/>
            <person name="Benucci G.M."/>
            <person name="Bonito G."/>
            <person name="Stajich J.E."/>
            <person name="Dunlap C."/>
            <person name="Arnold A.E."/>
            <person name="Porras-Alfaro A."/>
        </authorList>
    </citation>
    <scope>NUCLEOTIDE SEQUENCE [LARGE SCALE GENOMIC DNA]</scope>
    <source>
        <strain evidence="2 3">AZ0501</strain>
    </source>
</reference>
<dbReference type="PROSITE" id="PS51186">
    <property type="entry name" value="GNAT"/>
    <property type="match status" value="1"/>
</dbReference>